<dbReference type="EMBL" id="VLNT01000003">
    <property type="protein sequence ID" value="TSD65142.1"/>
    <property type="molecule type" value="Genomic_DNA"/>
</dbReference>
<dbReference type="Proteomes" id="UP000316988">
    <property type="component" value="Unassembled WGS sequence"/>
</dbReference>
<reference evidence="2 3" key="1">
    <citation type="submission" date="2019-07" db="EMBL/GenBank/DDBJ databases">
        <authorList>
            <person name="Zhao L.H."/>
        </authorList>
    </citation>
    <scope>NUCLEOTIDE SEQUENCE [LARGE SCALE GENOMIC DNA]</scope>
    <source>
        <strain evidence="2 3">Co35</strain>
    </source>
</reference>
<dbReference type="AlphaFoldDB" id="A0A554SFL7"/>
<sequence>MSLDDVRTVAERLVDASERGDLAAMGALFDPEASIWHSDLGVLDRERFLRAVERLRDRVGSWRYVQRRLHLAPEAFVEQHVIGFDRAEVPDALACVIADVRDGLIVRLDEYVSIDGLPSWTRSE</sequence>
<dbReference type="OrthoDB" id="7207122at2"/>
<name>A0A554SFL7_9ACTN</name>
<dbReference type="InterPro" id="IPR032710">
    <property type="entry name" value="NTF2-like_dom_sf"/>
</dbReference>
<evidence type="ECO:0000313" key="2">
    <source>
        <dbReference type="EMBL" id="TSD65142.1"/>
    </source>
</evidence>
<dbReference type="Pfam" id="PF12680">
    <property type="entry name" value="SnoaL_2"/>
    <property type="match status" value="1"/>
</dbReference>
<gene>
    <name evidence="2" type="ORF">FNM00_05395</name>
</gene>
<organism evidence="2 3">
    <name type="scientific">Aeromicrobium piscarium</name>
    <dbReference type="NCBI Taxonomy" id="2590901"/>
    <lineage>
        <taxon>Bacteria</taxon>
        <taxon>Bacillati</taxon>
        <taxon>Actinomycetota</taxon>
        <taxon>Actinomycetes</taxon>
        <taxon>Propionibacteriales</taxon>
        <taxon>Nocardioidaceae</taxon>
        <taxon>Aeromicrobium</taxon>
    </lineage>
</organism>
<proteinExistence type="predicted"/>
<dbReference type="Gene3D" id="3.10.450.50">
    <property type="match status" value="1"/>
</dbReference>
<dbReference type="SUPFAM" id="SSF54427">
    <property type="entry name" value="NTF2-like"/>
    <property type="match status" value="1"/>
</dbReference>
<protein>
    <submittedName>
        <fullName evidence="2">Nuclear transport factor 2 family protein</fullName>
    </submittedName>
</protein>
<evidence type="ECO:0000313" key="3">
    <source>
        <dbReference type="Proteomes" id="UP000316988"/>
    </source>
</evidence>
<feature type="domain" description="SnoaL-like" evidence="1">
    <location>
        <begin position="10"/>
        <end position="107"/>
    </location>
</feature>
<comment type="caution">
    <text evidence="2">The sequence shown here is derived from an EMBL/GenBank/DDBJ whole genome shotgun (WGS) entry which is preliminary data.</text>
</comment>
<accession>A0A554SFL7</accession>
<dbReference type="InterPro" id="IPR037401">
    <property type="entry name" value="SnoaL-like"/>
</dbReference>
<dbReference type="RefSeq" id="WP_143912208.1">
    <property type="nucleotide sequence ID" value="NZ_VLNT01000003.1"/>
</dbReference>
<evidence type="ECO:0000259" key="1">
    <source>
        <dbReference type="Pfam" id="PF12680"/>
    </source>
</evidence>
<keyword evidence="3" id="KW-1185">Reference proteome</keyword>